<comment type="subcellular location">
    <subcellularLocation>
        <location evidence="1">Cell membrane</location>
        <topology evidence="1">Multi-pass membrane protein</topology>
    </subcellularLocation>
</comment>
<dbReference type="InterPro" id="IPR039421">
    <property type="entry name" value="Type_1_exporter"/>
</dbReference>
<dbReference type="PANTHER" id="PTHR43394:SF1">
    <property type="entry name" value="ATP-BINDING CASSETTE SUB-FAMILY B MEMBER 10, MITOCHONDRIAL"/>
    <property type="match status" value="1"/>
</dbReference>
<evidence type="ECO:0000256" key="7">
    <source>
        <dbReference type="SAM" id="Phobius"/>
    </source>
</evidence>
<dbReference type="SMART" id="SM00382">
    <property type="entry name" value="AAA"/>
    <property type="match status" value="1"/>
</dbReference>
<dbReference type="PROSITE" id="PS50929">
    <property type="entry name" value="ABC_TM1F"/>
    <property type="match status" value="1"/>
</dbReference>
<organism evidence="10 11">
    <name type="scientific">Paenibacillus cucumis</name>
    <name type="common">ex Kampfer et al. 2016</name>
    <dbReference type="NCBI Taxonomy" id="1776858"/>
    <lineage>
        <taxon>Bacteria</taxon>
        <taxon>Bacillati</taxon>
        <taxon>Bacillota</taxon>
        <taxon>Bacilli</taxon>
        <taxon>Bacillales</taxon>
        <taxon>Paenibacillaceae</taxon>
        <taxon>Paenibacillus</taxon>
    </lineage>
</organism>
<evidence type="ECO:0000313" key="10">
    <source>
        <dbReference type="EMBL" id="MBY0202456.1"/>
    </source>
</evidence>
<dbReference type="InterPro" id="IPR017871">
    <property type="entry name" value="ABC_transporter-like_CS"/>
</dbReference>
<sequence>MLADQTITDKRTYKPTRILIRLWTLSGKYRMFIIPLLLAALAASLVEVGYLESIRRLVKGAAESQFSLIYSGLIIGVLIVVLRVIVSLFTTWSETLFQQKTQVFLQSKMLHSLARTDTQELAKYHTGDLTSRVWTSATEAQKGINQHGIELAKNMIQLVLAFAYFSWVNLQLALAIIAFTLIYPLVTAGLGRKLQREHDRLNASAAARDELLTDIIQAPVEIRSYGLSGYMQQQFSRRMNQVFKRTMSVSVLQRLTEAAGRVSTYGGMILILYLGGLQVLHGHMDVGGLAAFLVASSQLTRPIEALSGLWSKVIGSASQAARVFEMLDLEKKKPAAAQPQHKFMTEGVHVDQISYRYAEQEEVLSNIYFTAAKGKLTVITGPSGCGKTTLLKVIAGLNAPTSGSIQMNIPNNSNHSNDSNHSNNSAFAYKDFVGLAALKYPDQDIERDIKYVYVPQQAFIFSGTVEENIRFGAEGLSAEEVQLAARMTYAHDAIMNQTNVYKTELQPQGGHMSGGELQRISLARAVLRKPEILLLDEPTSSQDPWHEQQLNELFTVLATEYDTTIIAVTHRLSLIERADQVIYMQDGEVVDIGTHRELLNRENGYLAYLAEQDAEERIYGEMPEQL</sequence>
<evidence type="ECO:0000256" key="2">
    <source>
        <dbReference type="ARBA" id="ARBA00022692"/>
    </source>
</evidence>
<evidence type="ECO:0000256" key="6">
    <source>
        <dbReference type="ARBA" id="ARBA00023136"/>
    </source>
</evidence>
<dbReference type="RefSeq" id="WP_221787188.1">
    <property type="nucleotide sequence ID" value="NZ_JACLIC010000007.1"/>
</dbReference>
<evidence type="ECO:0000256" key="1">
    <source>
        <dbReference type="ARBA" id="ARBA00004651"/>
    </source>
</evidence>
<feature type="transmembrane region" description="Helical" evidence="7">
    <location>
        <begin position="68"/>
        <end position="89"/>
    </location>
</feature>
<protein>
    <submittedName>
        <fullName evidence="10">ABC transporter ATP-binding protein</fullName>
    </submittedName>
</protein>
<feature type="transmembrane region" description="Helical" evidence="7">
    <location>
        <begin position="29"/>
        <end position="48"/>
    </location>
</feature>
<keyword evidence="5 7" id="KW-1133">Transmembrane helix</keyword>
<dbReference type="PANTHER" id="PTHR43394">
    <property type="entry name" value="ATP-DEPENDENT PERMEASE MDL1, MITOCHONDRIAL"/>
    <property type="match status" value="1"/>
</dbReference>
<dbReference type="InterPro" id="IPR003593">
    <property type="entry name" value="AAA+_ATPase"/>
</dbReference>
<evidence type="ECO:0000259" key="9">
    <source>
        <dbReference type="PROSITE" id="PS50929"/>
    </source>
</evidence>
<keyword evidence="4 10" id="KW-0067">ATP-binding</keyword>
<reference evidence="10 11" key="1">
    <citation type="submission" date="2020-08" db="EMBL/GenBank/DDBJ databases">
        <title>Fungal Genomes of the International Space Station.</title>
        <authorList>
            <person name="Seuylemezian A."/>
            <person name="Singh N.K."/>
            <person name="Wood J."/>
            <person name="Venkateswaran K."/>
        </authorList>
    </citation>
    <scope>NUCLEOTIDE SEQUENCE [LARGE SCALE GENOMIC DNA]</scope>
    <source>
        <strain evidence="10 11">S/N-304-OC-R4</strain>
    </source>
</reference>
<dbReference type="InterPro" id="IPR027417">
    <property type="entry name" value="P-loop_NTPase"/>
</dbReference>
<dbReference type="CDD" id="cd07346">
    <property type="entry name" value="ABC_6TM_exporters"/>
    <property type="match status" value="1"/>
</dbReference>
<accession>A0ABS7KER3</accession>
<dbReference type="Proteomes" id="UP000706031">
    <property type="component" value="Unassembled WGS sequence"/>
</dbReference>
<dbReference type="Pfam" id="PF00664">
    <property type="entry name" value="ABC_membrane"/>
    <property type="match status" value="1"/>
</dbReference>
<evidence type="ECO:0000259" key="8">
    <source>
        <dbReference type="PROSITE" id="PS50893"/>
    </source>
</evidence>
<evidence type="ECO:0000256" key="4">
    <source>
        <dbReference type="ARBA" id="ARBA00022840"/>
    </source>
</evidence>
<evidence type="ECO:0000256" key="3">
    <source>
        <dbReference type="ARBA" id="ARBA00022741"/>
    </source>
</evidence>
<keyword evidence="11" id="KW-1185">Reference proteome</keyword>
<dbReference type="EMBL" id="JACLIC010000007">
    <property type="protein sequence ID" value="MBY0202456.1"/>
    <property type="molecule type" value="Genomic_DNA"/>
</dbReference>
<dbReference type="InterPro" id="IPR003439">
    <property type="entry name" value="ABC_transporter-like_ATP-bd"/>
</dbReference>
<dbReference type="InterPro" id="IPR036640">
    <property type="entry name" value="ABC1_TM_sf"/>
</dbReference>
<gene>
    <name evidence="10" type="ORF">H7T88_04300</name>
</gene>
<keyword evidence="3" id="KW-0547">Nucleotide-binding</keyword>
<feature type="domain" description="ABC transporter" evidence="8">
    <location>
        <begin position="348"/>
        <end position="611"/>
    </location>
</feature>
<name>A0ABS7KER3_9BACL</name>
<dbReference type="Gene3D" id="1.20.1560.10">
    <property type="entry name" value="ABC transporter type 1, transmembrane domain"/>
    <property type="match status" value="1"/>
</dbReference>
<evidence type="ECO:0000313" key="11">
    <source>
        <dbReference type="Proteomes" id="UP000706031"/>
    </source>
</evidence>
<dbReference type="Pfam" id="PF00005">
    <property type="entry name" value="ABC_tran"/>
    <property type="match status" value="1"/>
</dbReference>
<keyword evidence="6 7" id="KW-0472">Membrane</keyword>
<dbReference type="SUPFAM" id="SSF90123">
    <property type="entry name" value="ABC transporter transmembrane region"/>
    <property type="match status" value="1"/>
</dbReference>
<dbReference type="PROSITE" id="PS50893">
    <property type="entry name" value="ABC_TRANSPORTER_2"/>
    <property type="match status" value="1"/>
</dbReference>
<feature type="transmembrane region" description="Helical" evidence="7">
    <location>
        <begin position="164"/>
        <end position="186"/>
    </location>
</feature>
<proteinExistence type="predicted"/>
<feature type="domain" description="ABC transmembrane type-1" evidence="9">
    <location>
        <begin position="36"/>
        <end position="315"/>
    </location>
</feature>
<comment type="caution">
    <text evidence="10">The sequence shown here is derived from an EMBL/GenBank/DDBJ whole genome shotgun (WGS) entry which is preliminary data.</text>
</comment>
<dbReference type="Gene3D" id="3.40.50.300">
    <property type="entry name" value="P-loop containing nucleotide triphosphate hydrolases"/>
    <property type="match status" value="1"/>
</dbReference>
<dbReference type="SUPFAM" id="SSF52540">
    <property type="entry name" value="P-loop containing nucleoside triphosphate hydrolases"/>
    <property type="match status" value="1"/>
</dbReference>
<keyword evidence="2 7" id="KW-0812">Transmembrane</keyword>
<evidence type="ECO:0000256" key="5">
    <source>
        <dbReference type="ARBA" id="ARBA00022989"/>
    </source>
</evidence>
<dbReference type="PROSITE" id="PS00211">
    <property type="entry name" value="ABC_TRANSPORTER_1"/>
    <property type="match status" value="1"/>
</dbReference>
<dbReference type="GO" id="GO:0005524">
    <property type="term" value="F:ATP binding"/>
    <property type="evidence" value="ECO:0007669"/>
    <property type="project" value="UniProtKB-KW"/>
</dbReference>
<dbReference type="InterPro" id="IPR011527">
    <property type="entry name" value="ABC1_TM_dom"/>
</dbReference>